<feature type="compositionally biased region" description="Pro residues" evidence="1">
    <location>
        <begin position="123"/>
        <end position="146"/>
    </location>
</feature>
<evidence type="ECO:0000256" key="1">
    <source>
        <dbReference type="SAM" id="MobiDB-lite"/>
    </source>
</evidence>
<reference evidence="3 4" key="1">
    <citation type="submission" date="2014-04" db="EMBL/GenBank/DDBJ databases">
        <title>Evolutionary Origins and Diversification of the Mycorrhizal Mutualists.</title>
        <authorList>
            <consortium name="DOE Joint Genome Institute"/>
            <consortium name="Mycorrhizal Genomics Consortium"/>
            <person name="Kohler A."/>
            <person name="Kuo A."/>
            <person name="Nagy L.G."/>
            <person name="Floudas D."/>
            <person name="Copeland A."/>
            <person name="Barry K.W."/>
            <person name="Cichocki N."/>
            <person name="Veneault-Fourrey C."/>
            <person name="LaButti K."/>
            <person name="Lindquist E.A."/>
            <person name="Lipzen A."/>
            <person name="Lundell T."/>
            <person name="Morin E."/>
            <person name="Murat C."/>
            <person name="Riley R."/>
            <person name="Ohm R."/>
            <person name="Sun H."/>
            <person name="Tunlid A."/>
            <person name="Henrissat B."/>
            <person name="Grigoriev I.V."/>
            <person name="Hibbett D.S."/>
            <person name="Martin F."/>
        </authorList>
    </citation>
    <scope>NUCLEOTIDE SEQUENCE [LARGE SCALE GENOMIC DNA]</scope>
    <source>
        <strain evidence="3 4">FD-317 M1</strain>
    </source>
</reference>
<feature type="compositionally biased region" description="Gly residues" evidence="1">
    <location>
        <begin position="306"/>
        <end position="315"/>
    </location>
</feature>
<dbReference type="InterPro" id="IPR000719">
    <property type="entry name" value="Prot_kinase_dom"/>
</dbReference>
<dbReference type="InterPro" id="IPR011009">
    <property type="entry name" value="Kinase-like_dom_sf"/>
</dbReference>
<protein>
    <recommendedName>
        <fullName evidence="2">Protein kinase domain-containing protein</fullName>
    </recommendedName>
</protein>
<dbReference type="EMBL" id="KN834833">
    <property type="protein sequence ID" value="KIK53085.1"/>
    <property type="molecule type" value="Genomic_DNA"/>
</dbReference>
<dbReference type="Gene3D" id="1.10.510.10">
    <property type="entry name" value="Transferase(Phosphotransferase) domain 1"/>
    <property type="match status" value="1"/>
</dbReference>
<dbReference type="InterPro" id="IPR008271">
    <property type="entry name" value="Ser/Thr_kinase_AS"/>
</dbReference>
<evidence type="ECO:0000313" key="4">
    <source>
        <dbReference type="Proteomes" id="UP000053593"/>
    </source>
</evidence>
<feature type="compositionally biased region" description="Gly residues" evidence="1">
    <location>
        <begin position="366"/>
        <end position="398"/>
    </location>
</feature>
<dbReference type="PROSITE" id="PS00108">
    <property type="entry name" value="PROTEIN_KINASE_ST"/>
    <property type="match status" value="1"/>
</dbReference>
<dbReference type="Proteomes" id="UP000053593">
    <property type="component" value="Unassembled WGS sequence"/>
</dbReference>
<gene>
    <name evidence="3" type="ORF">GYMLUDRAFT_250668</name>
</gene>
<feature type="domain" description="Protein kinase" evidence="2">
    <location>
        <begin position="448"/>
        <end position="599"/>
    </location>
</feature>
<feature type="region of interest" description="Disordered" evidence="1">
    <location>
        <begin position="123"/>
        <end position="153"/>
    </location>
</feature>
<dbReference type="Pfam" id="PF00069">
    <property type="entry name" value="Pkinase"/>
    <property type="match status" value="1"/>
</dbReference>
<evidence type="ECO:0000259" key="2">
    <source>
        <dbReference type="PROSITE" id="PS50011"/>
    </source>
</evidence>
<feature type="compositionally biased region" description="Gly residues" evidence="1">
    <location>
        <begin position="344"/>
        <end position="358"/>
    </location>
</feature>
<dbReference type="SUPFAM" id="SSF56112">
    <property type="entry name" value="Protein kinase-like (PK-like)"/>
    <property type="match status" value="1"/>
</dbReference>
<feature type="compositionally biased region" description="Polar residues" evidence="1">
    <location>
        <begin position="293"/>
        <end position="305"/>
    </location>
</feature>
<organism evidence="3 4">
    <name type="scientific">Collybiopsis luxurians FD-317 M1</name>
    <dbReference type="NCBI Taxonomy" id="944289"/>
    <lineage>
        <taxon>Eukaryota</taxon>
        <taxon>Fungi</taxon>
        <taxon>Dikarya</taxon>
        <taxon>Basidiomycota</taxon>
        <taxon>Agaricomycotina</taxon>
        <taxon>Agaricomycetes</taxon>
        <taxon>Agaricomycetidae</taxon>
        <taxon>Agaricales</taxon>
        <taxon>Marasmiineae</taxon>
        <taxon>Omphalotaceae</taxon>
        <taxon>Collybiopsis</taxon>
        <taxon>Collybiopsis luxurians</taxon>
    </lineage>
</organism>
<dbReference type="HOGENOM" id="CLU_455648_0_0_1"/>
<dbReference type="AlphaFoldDB" id="A0A0D0ARU6"/>
<dbReference type="PROSITE" id="PS50011">
    <property type="entry name" value="PROTEIN_KINASE_DOM"/>
    <property type="match status" value="1"/>
</dbReference>
<proteinExistence type="predicted"/>
<name>A0A0D0ARU6_9AGAR</name>
<accession>A0A0D0ARU6</accession>
<keyword evidence="4" id="KW-1185">Reference proteome</keyword>
<evidence type="ECO:0000313" key="3">
    <source>
        <dbReference type="EMBL" id="KIK53085.1"/>
    </source>
</evidence>
<sequence>MSVLVYHYNDTGIPISKVPYMVSPATIREIRFELSKQGVSGQFLIHDVLESAMLERLRKAEERPPNTPVFLPQEIGGLNNLRTDLFIPALRDLLAIPKVSSAPAPPLPPVPVPPLPPVPVPPPPSMPASPPLSKPASPPPPLPPHLAPSSSSASMLPPNFVPVFGLPCRVQGPSTRSKEKMKMKAAPIPLLDPKAVAGPLSREPSGTSISSAIGEDNVSAIKKVRKIDAPKSVSDFLTIMSHPQPVSREDGHTPMILEASRGSGVTGSDSDDDDDDSPQGSVEPPQKAKGTSKKPSQLESVASGSGVTGSLGGISEGNDACPHGGKSKNWNKKKKKQPKASNDTGGGGSSPSSGGGGGDGDRDRGAGGGGGNAAGTGGGGGRGGGRGNAAGTGHGGGANTRSVTRRNCNGGKGWGGGDVDRVGLKQPAEGTMQQQKHAKVLKEPPSPQQVMDMLVHCGYSDVAQAGDTLMHARKNCSCYFVKYGRQTFPEMLFYVRKITHINIIEAVRIIKWDSFMCAVLPTYSVLENLLSDKTQYASRFLSMSYDLVNGALYLHSLGIAHMDIKPENLVYNSDFVLKYIDFNLILPVKDDIEKIDSGF</sequence>
<dbReference type="OrthoDB" id="4062651at2759"/>
<feature type="region of interest" description="Disordered" evidence="1">
    <location>
        <begin position="240"/>
        <end position="424"/>
    </location>
</feature>
<feature type="compositionally biased region" description="Basic residues" evidence="1">
    <location>
        <begin position="325"/>
        <end position="338"/>
    </location>
</feature>
<dbReference type="GO" id="GO:0004672">
    <property type="term" value="F:protein kinase activity"/>
    <property type="evidence" value="ECO:0007669"/>
    <property type="project" value="InterPro"/>
</dbReference>
<dbReference type="GO" id="GO:0005524">
    <property type="term" value="F:ATP binding"/>
    <property type="evidence" value="ECO:0007669"/>
    <property type="project" value="InterPro"/>
</dbReference>